<dbReference type="AlphaFoldDB" id="A0A1I7U6F6"/>
<evidence type="ECO:0000313" key="1">
    <source>
        <dbReference type="Proteomes" id="UP000095282"/>
    </source>
</evidence>
<dbReference type="WBParaSite" id="Csp11.Scaffold629.g15335.t1">
    <property type="protein sequence ID" value="Csp11.Scaffold629.g15335.t1"/>
    <property type="gene ID" value="Csp11.Scaffold629.g15335"/>
</dbReference>
<keyword evidence="1" id="KW-1185">Reference proteome</keyword>
<dbReference type="eggNOG" id="ENOG502TJUY">
    <property type="taxonomic scope" value="Eukaryota"/>
</dbReference>
<dbReference type="PANTHER" id="PTHR21503:SF8">
    <property type="entry name" value="F-BOX ASSOCIATED DOMAIN-CONTAINING PROTEIN-RELATED"/>
    <property type="match status" value="1"/>
</dbReference>
<accession>A0A1I7U6F6</accession>
<name>A0A1I7U6F6_9PELO</name>
<organism evidence="1 2">
    <name type="scientific">Caenorhabditis tropicalis</name>
    <dbReference type="NCBI Taxonomy" id="1561998"/>
    <lineage>
        <taxon>Eukaryota</taxon>
        <taxon>Metazoa</taxon>
        <taxon>Ecdysozoa</taxon>
        <taxon>Nematoda</taxon>
        <taxon>Chromadorea</taxon>
        <taxon>Rhabditida</taxon>
        <taxon>Rhabditina</taxon>
        <taxon>Rhabditomorpha</taxon>
        <taxon>Rhabditoidea</taxon>
        <taxon>Rhabditidae</taxon>
        <taxon>Peloderinae</taxon>
        <taxon>Caenorhabditis</taxon>
    </lineage>
</organism>
<evidence type="ECO:0000313" key="2">
    <source>
        <dbReference type="WBParaSite" id="Csp11.Scaffold629.g15335.t1"/>
    </source>
</evidence>
<dbReference type="Proteomes" id="UP000095282">
    <property type="component" value="Unplaced"/>
</dbReference>
<dbReference type="PANTHER" id="PTHR21503">
    <property type="entry name" value="F-BOX-CONTAINING HYPOTHETICAL PROTEIN C.ELEGANS"/>
    <property type="match status" value="1"/>
</dbReference>
<protein>
    <submittedName>
        <fullName evidence="2">F-box domain-containing protein</fullName>
    </submittedName>
</protein>
<reference evidence="2" key="1">
    <citation type="submission" date="2016-11" db="UniProtKB">
        <authorList>
            <consortium name="WormBaseParasite"/>
        </authorList>
    </citation>
    <scope>IDENTIFICATION</scope>
</reference>
<proteinExistence type="predicted"/>
<sequence>MSTKSQFPLLKLPWVALEYLLNNNQVLDIFDLINFSFISKRCYRIVKLLKQRELRAYDVKIRSNFIDIDFIKAETKVIARWKFNLGEEWKTNPFMQICYATKTSDYWVPARALHLLTDDPVSTAVNSFRYLMDLFPRPVDDIIIDLDGSNQSKRIIKAFGIDQCEILRINNKNKMSKSDVIEIMKTVKIKESICFDVDLESGFPYENGMILPPRVHLSRGQATREMIFRMKSPFIFAWDCEITKITPDDFNDFAIRWYNSTDTSFQTLVVNWNKASGNLTLNIATYFDLHKYDEKRRGRYVRINFSLISKRCYRIVKSLKHRELKVYDIRIKNEHIEIDFIRSELEAIGRWKFNLGEEFETKPLVQIYDNEGDDWVLSKAVQLLTDDPESSVVTAFRYLMALFPRPVWDFTLNLDEFNQSERIYRLLGILHCEVLRINGKNKMSKIELLEIMKVTKVNGSITLNVDLEPGFPYGNDLPPRTDFLRGQATRKMIFQLNLCSIFAWSCELSKITPNDFIDFVMRWYNSNDTSFQMLLVNWTEASGDVTLNIPLDIYAYDEKRRGRYVRLNRKLIFDTSIGMDIQRKDGLWATIATTPNSKSVIFNVWHCSSTDFIFNGVETCL</sequence>